<dbReference type="InterPro" id="IPR036081">
    <property type="entry name" value="Translin_sf"/>
</dbReference>
<dbReference type="Pfam" id="PF01997">
    <property type="entry name" value="Translin"/>
    <property type="match status" value="1"/>
</dbReference>
<dbReference type="Gene3D" id="1.20.58.2140">
    <property type="match status" value="1"/>
</dbReference>
<proteinExistence type="predicted"/>
<evidence type="ECO:0000313" key="2">
    <source>
        <dbReference type="Proteomes" id="UP000176603"/>
    </source>
</evidence>
<gene>
    <name evidence="1" type="ORF">A3E39_03065</name>
</gene>
<dbReference type="EMBL" id="MGEH01000036">
    <property type="protein sequence ID" value="OGL78211.1"/>
    <property type="molecule type" value="Genomic_DNA"/>
</dbReference>
<dbReference type="Proteomes" id="UP000176603">
    <property type="component" value="Unassembled WGS sequence"/>
</dbReference>
<dbReference type="InterPro" id="IPR002848">
    <property type="entry name" value="Translin_fam"/>
</dbReference>
<evidence type="ECO:0008006" key="3">
    <source>
        <dbReference type="Google" id="ProtNLM"/>
    </source>
</evidence>
<comment type="caution">
    <text evidence="1">The sequence shown here is derived from an EMBL/GenBank/DDBJ whole genome shotgun (WGS) entry which is preliminary data.</text>
</comment>
<protein>
    <recommendedName>
        <fullName evidence="3">Translin family protein</fullName>
    </recommendedName>
</protein>
<evidence type="ECO:0000313" key="1">
    <source>
        <dbReference type="EMBL" id="OGL78211.1"/>
    </source>
</evidence>
<sequence>MFDAKHLATVAKHYTSLSGRRRELQALSADILSGSKRAIFATQRSDAGASSRELGVTVKLVRSGKALVAKEPRLSSEGMWRAALEEYCEAALYHDAMTKGRVGKVAELPDDPDLYLGGLSDLTGELTRSAVLAATDRKSKDVKRLTSAVRDAVEFLLTLNLTGQMRTKFDQAKQNLRKLEEIAFSLSVNERR</sequence>
<dbReference type="GO" id="GO:0043565">
    <property type="term" value="F:sequence-specific DNA binding"/>
    <property type="evidence" value="ECO:0007669"/>
    <property type="project" value="InterPro"/>
</dbReference>
<accession>A0A1F7UIW0</accession>
<dbReference type="AlphaFoldDB" id="A0A1F7UIW0"/>
<organism evidence="1 2">
    <name type="scientific">Candidatus Uhrbacteria bacterium RIFCSPHIGHO2_12_FULL_60_25</name>
    <dbReference type="NCBI Taxonomy" id="1802399"/>
    <lineage>
        <taxon>Bacteria</taxon>
        <taxon>Candidatus Uhriibacteriota</taxon>
    </lineage>
</organism>
<name>A0A1F7UIW0_9BACT</name>
<reference evidence="1 2" key="1">
    <citation type="journal article" date="2016" name="Nat. Commun.">
        <title>Thousands of microbial genomes shed light on interconnected biogeochemical processes in an aquifer system.</title>
        <authorList>
            <person name="Anantharaman K."/>
            <person name="Brown C.T."/>
            <person name="Hug L.A."/>
            <person name="Sharon I."/>
            <person name="Castelle C.J."/>
            <person name="Probst A.J."/>
            <person name="Thomas B.C."/>
            <person name="Singh A."/>
            <person name="Wilkins M.J."/>
            <person name="Karaoz U."/>
            <person name="Brodie E.L."/>
            <person name="Williams K.H."/>
            <person name="Hubbard S.S."/>
            <person name="Banfield J.F."/>
        </authorList>
    </citation>
    <scope>NUCLEOTIDE SEQUENCE [LARGE SCALE GENOMIC DNA]</scope>
</reference>
<dbReference type="PANTHER" id="PTHR10741">
    <property type="entry name" value="TRANSLIN AND TRANSLIN ASSOCIATED PROTEIN X"/>
    <property type="match status" value="1"/>
</dbReference>
<dbReference type="SUPFAM" id="SSF74784">
    <property type="entry name" value="Translin"/>
    <property type="match status" value="1"/>
</dbReference>
<dbReference type="STRING" id="1802399.A3E39_03065"/>